<dbReference type="PROSITE" id="PS00010">
    <property type="entry name" value="ASX_HYDROXYL"/>
    <property type="match status" value="1"/>
</dbReference>
<feature type="disulfide bond" evidence="14">
    <location>
        <begin position="176"/>
        <end position="191"/>
    </location>
</feature>
<dbReference type="FunFam" id="2.120.10.30:FF:000241">
    <property type="entry name" value="Low-density lipoprotein receptor-related protein 6"/>
    <property type="match status" value="1"/>
</dbReference>
<feature type="disulfide bond" evidence="14">
    <location>
        <begin position="1203"/>
        <end position="1215"/>
    </location>
</feature>
<keyword evidence="4" id="KW-0245">EGF-like domain</keyword>
<feature type="domain" description="EGF-like" evidence="17">
    <location>
        <begin position="263"/>
        <end position="277"/>
    </location>
</feature>
<proteinExistence type="inferred from homology"/>
<dbReference type="Pfam" id="PF00058">
    <property type="entry name" value="Ldl_recept_b"/>
    <property type="match status" value="3"/>
</dbReference>
<evidence type="ECO:0000256" key="6">
    <source>
        <dbReference type="ARBA" id="ARBA00022692"/>
    </source>
</evidence>
<comment type="similarity">
    <text evidence="2">Belongs to the LDLR family.</text>
</comment>
<evidence type="ECO:0000313" key="19">
    <source>
        <dbReference type="Proteomes" id="UP000410492"/>
    </source>
</evidence>
<feature type="signal peptide" evidence="16">
    <location>
        <begin position="1"/>
        <end position="16"/>
    </location>
</feature>
<feature type="repeat" description="LDL-receptor class B" evidence="15">
    <location>
        <begin position="450"/>
        <end position="493"/>
    </location>
</feature>
<feature type="disulfide bond" evidence="14">
    <location>
        <begin position="962"/>
        <end position="977"/>
    </location>
</feature>
<dbReference type="FunFam" id="2.10.25.10:FF:000009">
    <property type="entry name" value="Low-density lipoprotein receptor isoform 1"/>
    <property type="match status" value="1"/>
</dbReference>
<feature type="disulfide bond" evidence="14">
    <location>
        <begin position="1036"/>
        <end position="1054"/>
    </location>
</feature>
<evidence type="ECO:0000259" key="17">
    <source>
        <dbReference type="PROSITE" id="PS01186"/>
    </source>
</evidence>
<dbReference type="InterPro" id="IPR000033">
    <property type="entry name" value="LDLR_classB_rpt"/>
</dbReference>
<evidence type="ECO:0000256" key="5">
    <source>
        <dbReference type="ARBA" id="ARBA00022583"/>
    </source>
</evidence>
<dbReference type="PRINTS" id="PR00261">
    <property type="entry name" value="LDLRECEPTOR"/>
</dbReference>
<feature type="repeat" description="LDL-receptor class B" evidence="15">
    <location>
        <begin position="361"/>
        <end position="405"/>
    </location>
</feature>
<keyword evidence="19" id="KW-1185">Reference proteome</keyword>
<dbReference type="InterPro" id="IPR001881">
    <property type="entry name" value="EGF-like_Ca-bd_dom"/>
</dbReference>
<dbReference type="Gene3D" id="4.10.400.10">
    <property type="entry name" value="Low-density Lipoprotein Receptor"/>
    <property type="match status" value="11"/>
</dbReference>
<keyword evidence="3" id="KW-1003">Cell membrane</keyword>
<dbReference type="AlphaFoldDB" id="A0A653CAB7"/>
<keyword evidence="6" id="KW-0812">Transmembrane</keyword>
<dbReference type="InterPro" id="IPR002172">
    <property type="entry name" value="LDrepeatLR_classA_rpt"/>
</dbReference>
<feature type="disulfide bond" evidence="14">
    <location>
        <begin position="1005"/>
        <end position="1020"/>
    </location>
</feature>
<dbReference type="PANTHER" id="PTHR22722:SF14">
    <property type="entry name" value="MEGALIN, ISOFORM A"/>
    <property type="match status" value="1"/>
</dbReference>
<dbReference type="CDD" id="cd00112">
    <property type="entry name" value="LDLa"/>
    <property type="match status" value="10"/>
</dbReference>
<dbReference type="InterPro" id="IPR036055">
    <property type="entry name" value="LDL_receptor-like_sf"/>
</dbReference>
<protein>
    <recommendedName>
        <fullName evidence="17">EGF-like domain-containing protein</fullName>
    </recommendedName>
</protein>
<dbReference type="Pfam" id="PF12662">
    <property type="entry name" value="cEGF"/>
    <property type="match status" value="1"/>
</dbReference>
<feature type="disulfide bond" evidence="14">
    <location>
        <begin position="47"/>
        <end position="62"/>
    </location>
</feature>
<evidence type="ECO:0000256" key="11">
    <source>
        <dbReference type="ARBA" id="ARBA00023157"/>
    </source>
</evidence>
<evidence type="ECO:0000256" key="1">
    <source>
        <dbReference type="ARBA" id="ARBA00004251"/>
    </source>
</evidence>
<evidence type="ECO:0000256" key="2">
    <source>
        <dbReference type="ARBA" id="ARBA00009939"/>
    </source>
</evidence>
<feature type="disulfide bond" evidence="14">
    <location>
        <begin position="1048"/>
        <end position="1063"/>
    </location>
</feature>
<feature type="disulfide bond" evidence="14">
    <location>
        <begin position="993"/>
        <end position="1011"/>
    </location>
</feature>
<dbReference type="InterPro" id="IPR011042">
    <property type="entry name" value="6-blade_b-propeller_TolB-like"/>
</dbReference>
<feature type="chain" id="PRO_5025045861" description="EGF-like domain-containing protein" evidence="16">
    <location>
        <begin position="17"/>
        <end position="1271"/>
    </location>
</feature>
<feature type="disulfide bond" evidence="14">
    <location>
        <begin position="28"/>
        <end position="40"/>
    </location>
</feature>
<evidence type="ECO:0000256" key="9">
    <source>
        <dbReference type="ARBA" id="ARBA00022989"/>
    </source>
</evidence>
<dbReference type="FunFam" id="4.10.400.10:FF:000034">
    <property type="entry name" value="Low-density lipoprotein receptor-related protein 2"/>
    <property type="match status" value="1"/>
</dbReference>
<dbReference type="PROSITE" id="PS01186">
    <property type="entry name" value="EGF_2"/>
    <property type="match status" value="1"/>
</dbReference>
<dbReference type="PROSITE" id="PS51120">
    <property type="entry name" value="LDLRB"/>
    <property type="match status" value="3"/>
</dbReference>
<feature type="disulfide bond" evidence="14">
    <location>
        <begin position="1178"/>
        <end position="1193"/>
    </location>
</feature>
<dbReference type="Gene3D" id="2.120.10.30">
    <property type="entry name" value="TolB, C-terminal domain"/>
    <property type="match status" value="2"/>
</dbReference>
<dbReference type="SMART" id="SM00181">
    <property type="entry name" value="EGF"/>
    <property type="match status" value="4"/>
</dbReference>
<dbReference type="SUPFAM" id="SSF57424">
    <property type="entry name" value="LDL receptor-like module"/>
    <property type="match status" value="11"/>
</dbReference>
<dbReference type="SUPFAM" id="SSF57196">
    <property type="entry name" value="EGF/Laminin"/>
    <property type="match status" value="4"/>
</dbReference>
<evidence type="ECO:0000256" key="4">
    <source>
        <dbReference type="ARBA" id="ARBA00022536"/>
    </source>
</evidence>
<dbReference type="InterPro" id="IPR026823">
    <property type="entry name" value="cEGF"/>
</dbReference>
<feature type="disulfide bond" evidence="14">
    <location>
        <begin position="123"/>
        <end position="141"/>
    </location>
</feature>
<evidence type="ECO:0000256" key="10">
    <source>
        <dbReference type="ARBA" id="ARBA00023136"/>
    </source>
</evidence>
<dbReference type="SMART" id="SM00179">
    <property type="entry name" value="EGF_CA"/>
    <property type="match status" value="2"/>
</dbReference>
<dbReference type="InterPro" id="IPR023415">
    <property type="entry name" value="LDLR_class-A_CS"/>
</dbReference>
<dbReference type="PROSITE" id="PS01187">
    <property type="entry name" value="EGF_CA"/>
    <property type="match status" value="1"/>
</dbReference>
<feature type="repeat" description="LDL-receptor class B" evidence="15">
    <location>
        <begin position="494"/>
        <end position="536"/>
    </location>
</feature>
<evidence type="ECO:0000256" key="13">
    <source>
        <dbReference type="ARBA" id="ARBA00023180"/>
    </source>
</evidence>
<feature type="disulfide bond" evidence="14">
    <location>
        <begin position="1159"/>
        <end position="1171"/>
    </location>
</feature>
<organism evidence="18 19">
    <name type="scientific">Callosobruchus maculatus</name>
    <name type="common">Southern cowpea weevil</name>
    <name type="synonym">Pulse bruchid</name>
    <dbReference type="NCBI Taxonomy" id="64391"/>
    <lineage>
        <taxon>Eukaryota</taxon>
        <taxon>Metazoa</taxon>
        <taxon>Ecdysozoa</taxon>
        <taxon>Arthropoda</taxon>
        <taxon>Hexapoda</taxon>
        <taxon>Insecta</taxon>
        <taxon>Pterygota</taxon>
        <taxon>Neoptera</taxon>
        <taxon>Endopterygota</taxon>
        <taxon>Coleoptera</taxon>
        <taxon>Polyphaga</taxon>
        <taxon>Cucujiformia</taxon>
        <taxon>Chrysomeloidea</taxon>
        <taxon>Chrysomelidae</taxon>
        <taxon>Bruchinae</taxon>
        <taxon>Bruchini</taxon>
        <taxon>Callosobruchus</taxon>
    </lineage>
</organism>
<dbReference type="SMART" id="SM00135">
    <property type="entry name" value="LY"/>
    <property type="match status" value="8"/>
</dbReference>
<dbReference type="OrthoDB" id="8831087at2759"/>
<keyword evidence="12" id="KW-0675">Receptor</keyword>
<dbReference type="FunFam" id="4.10.400.10:FF:000002">
    <property type="entry name" value="Low-density lipoprotein receptor-related protein 1"/>
    <property type="match status" value="1"/>
</dbReference>
<dbReference type="GO" id="GO:0043235">
    <property type="term" value="C:receptor complex"/>
    <property type="evidence" value="ECO:0007669"/>
    <property type="project" value="TreeGrafter"/>
</dbReference>
<comment type="subcellular location">
    <subcellularLocation>
        <location evidence="1">Cell membrane</location>
        <topology evidence="1">Single-pass type I membrane protein</topology>
    </subcellularLocation>
</comment>
<feature type="disulfide bond" evidence="14">
    <location>
        <begin position="75"/>
        <end position="93"/>
    </location>
</feature>
<gene>
    <name evidence="18" type="ORF">CALMAC_LOCUS7507</name>
</gene>
<dbReference type="PROSITE" id="PS01209">
    <property type="entry name" value="LDLRA_1"/>
    <property type="match status" value="8"/>
</dbReference>
<dbReference type="InterPro" id="IPR000742">
    <property type="entry name" value="EGF"/>
</dbReference>
<feature type="disulfide bond" evidence="14">
    <location>
        <begin position="1075"/>
        <end position="1093"/>
    </location>
</feature>
<dbReference type="GO" id="GO:0005509">
    <property type="term" value="F:calcium ion binding"/>
    <property type="evidence" value="ECO:0007669"/>
    <property type="project" value="InterPro"/>
</dbReference>
<evidence type="ECO:0000256" key="7">
    <source>
        <dbReference type="ARBA" id="ARBA00022729"/>
    </source>
</evidence>
<keyword evidence="10" id="KW-0472">Membrane</keyword>
<dbReference type="InterPro" id="IPR018097">
    <property type="entry name" value="EGF_Ca-bd_CS"/>
</dbReference>
<keyword evidence="9" id="KW-1133">Transmembrane helix</keyword>
<evidence type="ECO:0000313" key="18">
    <source>
        <dbReference type="EMBL" id="VEN44848.1"/>
    </source>
</evidence>
<feature type="disulfide bond" evidence="14">
    <location>
        <begin position="1029"/>
        <end position="1041"/>
    </location>
</feature>
<dbReference type="GO" id="GO:0042562">
    <property type="term" value="F:hormone binding"/>
    <property type="evidence" value="ECO:0007669"/>
    <property type="project" value="TreeGrafter"/>
</dbReference>
<dbReference type="EMBL" id="CAACVG010007327">
    <property type="protein sequence ID" value="VEN44848.1"/>
    <property type="molecule type" value="Genomic_DNA"/>
</dbReference>
<comment type="caution">
    <text evidence="14">Lacks conserved residue(s) required for the propagation of feature annotation.</text>
</comment>
<dbReference type="GO" id="GO:0006898">
    <property type="term" value="P:receptor-mediated endocytosis"/>
    <property type="evidence" value="ECO:0007669"/>
    <property type="project" value="TreeGrafter"/>
</dbReference>
<keyword evidence="7 16" id="KW-0732">Signal</keyword>
<dbReference type="InterPro" id="IPR051221">
    <property type="entry name" value="LDLR-related"/>
</dbReference>
<dbReference type="CDD" id="cd00054">
    <property type="entry name" value="EGF_CA"/>
    <property type="match status" value="1"/>
</dbReference>
<dbReference type="PROSITE" id="PS50068">
    <property type="entry name" value="LDLRA_2"/>
    <property type="match status" value="12"/>
</dbReference>
<dbReference type="Gene3D" id="2.10.25.10">
    <property type="entry name" value="Laminin"/>
    <property type="match status" value="2"/>
</dbReference>
<keyword evidence="11 14" id="KW-1015">Disulfide bond</keyword>
<evidence type="ECO:0000256" key="16">
    <source>
        <dbReference type="SAM" id="SignalP"/>
    </source>
</evidence>
<sequence>MLRILLLGIQLTSGIAFLDAFFGSSNSCTIHQFSCSNNKCISITSRCDGRDDCGDNSDEQHCDLYLCKEPSFFRCRNSRCIPKALVCNDENDCIDYSDEENCDSFKMQLNNSTSHCEPGFWQCMDKVCISHSWLCNGIQDCPDGSDEESGCEDAKKMPCDEFRCGTGRCLPHQWRCDGHDDCSDASDEKDCEHYVPVAECTPDNQKFLCSDNSTCLDIGRACNGIHDCPRGDDESAMCTAPEQSCDKHRCSHECKQLPSGPRCVCPPGYSRVDQKTCKDVDECQQYGICDHKCRNVPGSYECYCEYRYFLNDKKTCKVIGGEAMMVFSSKTEIRAFTLESELYFTVASDLKQVVGVDYDGDHVYWSEVGAEHESIVRAAEDGSDKQVVATAGLSLPEDIAVDWLAGNVYFTDADERRIAACAKDGRACAVLVSGKDVRKPRAITLNIDDGVMYWTDWDEPAAIMTAYMDGSNYRRLIDNNIHWPNGLALDYPNGRIYWTDAKKMTIESAKLDGTDIRVVLEEIEKHPYSLAVFEDRLYWSDWSTRSIQSCEKFTGKEYRTVIEDKQLIYGVSIFHPVQRRRKDNPCEQAACSDLCLLKDAKGYGCACPLGKVLGTDGHVCKDVDDQEWLIIGFNNTMLRIRHQVLGKYTSTSFPTIANHIGSMVYNAVNNSVFISDLDTKKVVEYSLDEDINRLLEIDSLGWIVSMDYDHLANNLYMCDAERNALEVVSLRTLSRRILIRGTDDEILESVAVVPEEGTMFVAMRNPSSGKAHVDRMHMDGTGRAHTIEDDLVGPISLLYDAALHRVFIADAYTGVIESTSVDGDDRHSFRTLSSNPTTMATIKDELFWMNEHSKKLYWAKKVGSEYNKLITLDVPVRSISRPHIISTWRPVSQLHQNHPCSSGGNCSHLCLPVSSTAVVCACPQGYELSPDDKRTCVQRKSCSEEQFSCWMSESCVSMHARCDGHKDCAHGEDEMGCNGAEGGKGCAKGSFTCRNGACIKESQVCDLRVDCPDKSDEENCEAFKKKRTCPEEHFMCEDGDCIPRTSLCDGFNDCRDGADEKECHTKTCQSNQFRCDSGSCIPKSWECDHEFDCSDFSDEHPGCSLKYRHTDCPAGYFRCTASGRCIDMRLVCDGDEDCGDGSDEPPTCDLRRQQAATSCPGGFACPQGGECLPAIAKCNGTRECPKGEDEMGCEDRSEEDSICRPDEFECKDKKCIPWQWACDKMADCEDESDETEEVCLKLNNTKIATHTDAVSTHAEHCNDGFSSSLNW</sequence>
<evidence type="ECO:0000256" key="8">
    <source>
        <dbReference type="ARBA" id="ARBA00022737"/>
    </source>
</evidence>
<keyword evidence="8" id="KW-0677">Repeat</keyword>
<evidence type="ECO:0000256" key="15">
    <source>
        <dbReference type="PROSITE-ProRule" id="PRU00461"/>
    </source>
</evidence>
<dbReference type="PANTHER" id="PTHR22722">
    <property type="entry name" value="LOW-DENSITY LIPOPROTEIN RECEPTOR-RELATED PROTEIN 2-RELATED"/>
    <property type="match status" value="1"/>
</dbReference>
<evidence type="ECO:0000256" key="12">
    <source>
        <dbReference type="ARBA" id="ARBA00023170"/>
    </source>
</evidence>
<feature type="disulfide bond" evidence="14">
    <location>
        <begin position="1210"/>
        <end position="1228"/>
    </location>
</feature>
<feature type="disulfide bond" evidence="14">
    <location>
        <begin position="986"/>
        <end position="998"/>
    </location>
</feature>
<accession>A0A653CAB7</accession>
<feature type="disulfide bond" evidence="14">
    <location>
        <begin position="1068"/>
        <end position="1080"/>
    </location>
</feature>
<dbReference type="GO" id="GO:0016324">
    <property type="term" value="C:apical plasma membrane"/>
    <property type="evidence" value="ECO:0007669"/>
    <property type="project" value="TreeGrafter"/>
</dbReference>
<feature type="disulfide bond" evidence="14">
    <location>
        <begin position="164"/>
        <end position="182"/>
    </location>
</feature>
<dbReference type="SUPFAM" id="SSF63825">
    <property type="entry name" value="YWTD domain"/>
    <property type="match status" value="2"/>
</dbReference>
<evidence type="ECO:0000256" key="14">
    <source>
        <dbReference type="PROSITE-ProRule" id="PRU00124"/>
    </source>
</evidence>
<evidence type="ECO:0000256" key="3">
    <source>
        <dbReference type="ARBA" id="ARBA00022475"/>
    </source>
</evidence>
<keyword evidence="13" id="KW-0325">Glycoprotein</keyword>
<keyword evidence="5" id="KW-0254">Endocytosis</keyword>
<name>A0A653CAB7_CALMS</name>
<feature type="disulfide bond" evidence="14">
    <location>
        <begin position="87"/>
        <end position="102"/>
    </location>
</feature>
<reference evidence="18 19" key="1">
    <citation type="submission" date="2019-01" db="EMBL/GenBank/DDBJ databases">
        <authorList>
            <person name="Sayadi A."/>
        </authorList>
    </citation>
    <scope>NUCLEOTIDE SEQUENCE [LARGE SCALE GENOMIC DNA]</scope>
</reference>
<feature type="disulfide bond" evidence="14">
    <location>
        <begin position="116"/>
        <end position="128"/>
    </location>
</feature>
<dbReference type="Pfam" id="PF00057">
    <property type="entry name" value="Ldl_recept_a"/>
    <property type="match status" value="10"/>
</dbReference>
<dbReference type="InterPro" id="IPR000152">
    <property type="entry name" value="EGF-type_Asp/Asn_hydroxyl_site"/>
</dbReference>
<dbReference type="Proteomes" id="UP000410492">
    <property type="component" value="Unassembled WGS sequence"/>
</dbReference>
<feature type="disulfide bond" evidence="14">
    <location>
        <begin position="35"/>
        <end position="53"/>
    </location>
</feature>
<dbReference type="SMART" id="SM00192">
    <property type="entry name" value="LDLa"/>
    <property type="match status" value="12"/>
</dbReference>